<dbReference type="InterPro" id="IPR047610">
    <property type="entry name" value="ImuA_translesion"/>
</dbReference>
<gene>
    <name evidence="1" type="primary">imuA</name>
    <name evidence="1" type="ORF">OVY01_22330</name>
</gene>
<name>A0ABT3ZUI7_9BURK</name>
<dbReference type="Gene3D" id="3.40.50.300">
    <property type="entry name" value="P-loop containing nucleotide triphosphate hydrolases"/>
    <property type="match status" value="1"/>
</dbReference>
<dbReference type="EMBL" id="JAPMXC010000014">
    <property type="protein sequence ID" value="MCY0389880.1"/>
    <property type="molecule type" value="Genomic_DNA"/>
</dbReference>
<reference evidence="1" key="1">
    <citation type="submission" date="2022-11" db="EMBL/GenBank/DDBJ databases">
        <title>Robbsia betulipollinis sp. nov., isolated from pollen of birch (Betula pendula).</title>
        <authorList>
            <person name="Shi H."/>
            <person name="Ambika Manirajan B."/>
            <person name="Ratering S."/>
            <person name="Geissler-Plaum R."/>
            <person name="Schnell S."/>
        </authorList>
    </citation>
    <scope>NUCLEOTIDE SEQUENCE</scope>
    <source>
        <strain evidence="1">Bb-Pol-6</strain>
    </source>
</reference>
<dbReference type="Proteomes" id="UP001082899">
    <property type="component" value="Unassembled WGS sequence"/>
</dbReference>
<keyword evidence="2" id="KW-1185">Reference proteome</keyword>
<sequence>MHKALSSPQTIHPSLWRGSQLAQGRERCVDTGHAGLSAELPGGGWPRGTLIDLLIQQPGIGEVRLLQPALATLRTRPIVLLQPPHVPNALAVANWGVPPDNFHRIETGSVADALWAAEQILRAGTCGMLLFWQPQIRNDALRRLHLAAQAGDTVFFMMRPMTAAPHASPAPLRLGLTPAFDGVSVRFIKRRGPARDEPLFVPLSPSLFKSHRHAPVDRRPSSVPVAGSISADVVA</sequence>
<organism evidence="1 2">
    <name type="scientific">Robbsia betulipollinis</name>
    <dbReference type="NCBI Taxonomy" id="2981849"/>
    <lineage>
        <taxon>Bacteria</taxon>
        <taxon>Pseudomonadati</taxon>
        <taxon>Pseudomonadota</taxon>
        <taxon>Betaproteobacteria</taxon>
        <taxon>Burkholderiales</taxon>
        <taxon>Burkholderiaceae</taxon>
        <taxon>Robbsia</taxon>
    </lineage>
</organism>
<dbReference type="NCBIfam" id="NF033429">
    <property type="entry name" value="ImuA_translesion"/>
    <property type="match status" value="1"/>
</dbReference>
<dbReference type="PIRSF" id="PIRSF037290">
    <property type="entry name" value="UCP037290"/>
    <property type="match status" value="1"/>
</dbReference>
<accession>A0ABT3ZUI7</accession>
<dbReference type="InterPro" id="IPR027417">
    <property type="entry name" value="P-loop_NTPase"/>
</dbReference>
<evidence type="ECO:0000313" key="2">
    <source>
        <dbReference type="Proteomes" id="UP001082899"/>
    </source>
</evidence>
<proteinExistence type="predicted"/>
<comment type="caution">
    <text evidence="1">The sequence shown here is derived from an EMBL/GenBank/DDBJ whole genome shotgun (WGS) entry which is preliminary data.</text>
</comment>
<dbReference type="RefSeq" id="WP_267849859.1">
    <property type="nucleotide sequence ID" value="NZ_JAPMXC010000014.1"/>
</dbReference>
<evidence type="ECO:0000313" key="1">
    <source>
        <dbReference type="EMBL" id="MCY0389880.1"/>
    </source>
</evidence>
<dbReference type="SUPFAM" id="SSF52540">
    <property type="entry name" value="P-loop containing nucleoside triphosphate hydrolases"/>
    <property type="match status" value="1"/>
</dbReference>
<protein>
    <submittedName>
        <fullName evidence="1">Translesion DNA synthesis-associated protein ImuA</fullName>
    </submittedName>
</protein>
<dbReference type="InterPro" id="IPR017166">
    <property type="entry name" value="UCP037290"/>
</dbReference>